<organism evidence="1 2">
    <name type="scientific">Dictyobacter arantiisoli</name>
    <dbReference type="NCBI Taxonomy" id="2014874"/>
    <lineage>
        <taxon>Bacteria</taxon>
        <taxon>Bacillati</taxon>
        <taxon>Chloroflexota</taxon>
        <taxon>Ktedonobacteria</taxon>
        <taxon>Ktedonobacterales</taxon>
        <taxon>Dictyobacteraceae</taxon>
        <taxon>Dictyobacter</taxon>
    </lineage>
</organism>
<evidence type="ECO:0008006" key="3">
    <source>
        <dbReference type="Google" id="ProtNLM"/>
    </source>
</evidence>
<dbReference type="AlphaFoldDB" id="A0A5A5TJD4"/>
<reference evidence="1 2" key="1">
    <citation type="submission" date="2019-01" db="EMBL/GenBank/DDBJ databases">
        <title>Draft genome sequence of Dictyobacter sp. Uno17.</title>
        <authorList>
            <person name="Wang C.M."/>
            <person name="Zheng Y."/>
            <person name="Sakai Y."/>
            <person name="Abe K."/>
            <person name="Yokota A."/>
            <person name="Yabe S."/>
        </authorList>
    </citation>
    <scope>NUCLEOTIDE SEQUENCE [LARGE SCALE GENOMIC DNA]</scope>
    <source>
        <strain evidence="1 2">Uno17</strain>
    </source>
</reference>
<sequence>MLPHGEFGLDIIAFIGTQRYEKHRSVPEIHQALCKRGVTIAERTVTNLLARYEELVTLHLSSLARLRDLLTSQGHVILALDGLQPDVGHEVLWVLCDCLSGEVLLARSLLSASEADLAVLLREVQQALPVPIHGVISDGQHSIRNAVHSVLPGVPHQLCHFHYLREAAKPIYEADRHAKKELKKHIRGVCPIERTLEYRQDTEAEVIRDYCLAVRSALTDDGRPPLSASGLKLHERIAQITASLARVSEKGACHAS</sequence>
<gene>
    <name evidence="1" type="ORF">KDI_52850</name>
</gene>
<accession>A0A5A5TJD4</accession>
<protein>
    <recommendedName>
        <fullName evidence="3">Transposase</fullName>
    </recommendedName>
</protein>
<evidence type="ECO:0000313" key="2">
    <source>
        <dbReference type="Proteomes" id="UP000322530"/>
    </source>
</evidence>
<name>A0A5A5TJD4_9CHLR</name>
<comment type="caution">
    <text evidence="1">The sequence shown here is derived from an EMBL/GenBank/DDBJ whole genome shotgun (WGS) entry which is preliminary data.</text>
</comment>
<dbReference type="EMBL" id="BIXY01000137">
    <property type="protein sequence ID" value="GCF11721.1"/>
    <property type="molecule type" value="Genomic_DNA"/>
</dbReference>
<evidence type="ECO:0000313" key="1">
    <source>
        <dbReference type="EMBL" id="GCF11721.1"/>
    </source>
</evidence>
<dbReference type="Proteomes" id="UP000322530">
    <property type="component" value="Unassembled WGS sequence"/>
</dbReference>
<proteinExistence type="predicted"/>
<keyword evidence="2" id="KW-1185">Reference proteome</keyword>